<evidence type="ECO:0000256" key="3">
    <source>
        <dbReference type="RuleBase" id="RU361187"/>
    </source>
</evidence>
<gene>
    <name evidence="5" type="ORF">PAECIP111802_02013</name>
</gene>
<reference evidence="5 6" key="1">
    <citation type="submission" date="2021-06" db="EMBL/GenBank/DDBJ databases">
        <authorList>
            <person name="Criscuolo A."/>
        </authorList>
    </citation>
    <scope>NUCLEOTIDE SEQUENCE [LARGE SCALE GENOMIC DNA]</scope>
    <source>
        <strain evidence="6">CIP 111802</strain>
    </source>
</reference>
<sequence length="462" mass="52494">MAFMNGSLWHDTSGKPIHAHGGGMLRTNGYFYWFGENREGSKRVSCYRSANLSDWEFRGDVLTLDAPFRPIETRTAPELITDSETGRGANIERPKVIYNKQTGKYVMWMHWENGKDYSAARCAIATCDTVDGAYVYHGSFDPVGHMSRDCTLFADDDGTAYFISAARDNADLHIYRLSRNYLAIDEHVKTLWPGQYREAPALVKRDGVYYMLTSGCTGWEPNQGKYACARTITGRWSELVDFGGPTTYDTQPTCILQVQGTETTSYLYIGDRWDPVDYHSSSYAILPLEFPDGESLALNWADSVVIDADSGRTRTERERSGIWRIRSGSHRYLTAQGEGEPHVIAKRLSYASITQQWMLESVADGYVRIRNSDSMQYLEPTVRSNDETGALVSLTDRSDRPIQQWKLMEDEKPGWYFIQNRVTGEVLTLNKQFDGLLHVCALQPDLRTRQAQRFLVTEHYGA</sequence>
<dbReference type="EMBL" id="CAJVCE010000004">
    <property type="protein sequence ID" value="CAG7634094.1"/>
    <property type="molecule type" value="Genomic_DNA"/>
</dbReference>
<comment type="similarity">
    <text evidence="3">Belongs to the glycosyl hydrolase 43 family.</text>
</comment>
<dbReference type="PANTHER" id="PTHR22925:SF3">
    <property type="entry name" value="GLYCOSYL HYDROLASE FAMILY PROTEIN 43"/>
    <property type="match status" value="1"/>
</dbReference>
<evidence type="ECO:0000256" key="2">
    <source>
        <dbReference type="ARBA" id="ARBA00023295"/>
    </source>
</evidence>
<comment type="caution">
    <text evidence="5">The sequence shown here is derived from an EMBL/GenBank/DDBJ whole genome shotgun (WGS) entry which is preliminary data.</text>
</comment>
<dbReference type="Pfam" id="PF14200">
    <property type="entry name" value="RicinB_lectin_2"/>
    <property type="match status" value="1"/>
</dbReference>
<dbReference type="InterPro" id="IPR006710">
    <property type="entry name" value="Glyco_hydro_43"/>
</dbReference>
<dbReference type="Proteomes" id="UP000730618">
    <property type="component" value="Unassembled WGS sequence"/>
</dbReference>
<evidence type="ECO:0000313" key="6">
    <source>
        <dbReference type="Proteomes" id="UP000730618"/>
    </source>
</evidence>
<organism evidence="5 6">
    <name type="scientific">Paenibacillus allorhizosphaerae</name>
    <dbReference type="NCBI Taxonomy" id="2849866"/>
    <lineage>
        <taxon>Bacteria</taxon>
        <taxon>Bacillati</taxon>
        <taxon>Bacillota</taxon>
        <taxon>Bacilli</taxon>
        <taxon>Bacillales</taxon>
        <taxon>Paenibacillaceae</taxon>
        <taxon>Paenibacillus</taxon>
    </lineage>
</organism>
<feature type="domain" description="Ricin B lectin" evidence="4">
    <location>
        <begin position="355"/>
        <end position="430"/>
    </location>
</feature>
<accession>A0ABM8VF93</accession>
<dbReference type="PANTHER" id="PTHR22925">
    <property type="entry name" value="GLYCOSYL HYDROLASE 43 FAMILY MEMBER"/>
    <property type="match status" value="1"/>
</dbReference>
<dbReference type="Pfam" id="PF04616">
    <property type="entry name" value="Glyco_hydro_43"/>
    <property type="match status" value="1"/>
</dbReference>
<dbReference type="RefSeq" id="WP_218098331.1">
    <property type="nucleotide sequence ID" value="NZ_CAJVCE010000004.1"/>
</dbReference>
<protein>
    <recommendedName>
        <fullName evidence="4">Ricin B lectin domain-containing protein</fullName>
    </recommendedName>
</protein>
<evidence type="ECO:0000313" key="5">
    <source>
        <dbReference type="EMBL" id="CAG7634094.1"/>
    </source>
</evidence>
<evidence type="ECO:0000259" key="4">
    <source>
        <dbReference type="Pfam" id="PF14200"/>
    </source>
</evidence>
<dbReference type="InterPro" id="IPR000772">
    <property type="entry name" value="Ricin_B_lectin"/>
</dbReference>
<keyword evidence="6" id="KW-1185">Reference proteome</keyword>
<keyword evidence="1 3" id="KW-0378">Hydrolase</keyword>
<dbReference type="CDD" id="cd00161">
    <property type="entry name" value="beta-trefoil_Ricin-like"/>
    <property type="match status" value="1"/>
</dbReference>
<keyword evidence="2 3" id="KW-0326">Glycosidase</keyword>
<dbReference type="CDD" id="cd18822">
    <property type="entry name" value="GH43_CtGH43-like"/>
    <property type="match status" value="1"/>
</dbReference>
<name>A0ABM8VF93_9BACL</name>
<evidence type="ECO:0000256" key="1">
    <source>
        <dbReference type="ARBA" id="ARBA00022801"/>
    </source>
</evidence>
<proteinExistence type="inferred from homology"/>